<dbReference type="InterPro" id="IPR011129">
    <property type="entry name" value="CSD"/>
</dbReference>
<dbReference type="EMBL" id="JBHRTL010000003">
    <property type="protein sequence ID" value="MFC3154038.1"/>
    <property type="molecule type" value="Genomic_DNA"/>
</dbReference>
<dbReference type="InterPro" id="IPR019844">
    <property type="entry name" value="CSD_CS"/>
</dbReference>
<dbReference type="Pfam" id="PF00313">
    <property type="entry name" value="CSD"/>
    <property type="match status" value="1"/>
</dbReference>
<dbReference type="PANTHER" id="PTHR12962">
    <property type="entry name" value="CALCIUM-REGULATED HEAT STABLE PROTEIN CRHSP-24-RELATED"/>
    <property type="match status" value="1"/>
</dbReference>
<dbReference type="RefSeq" id="WP_339617455.1">
    <property type="nucleotide sequence ID" value="NZ_AP031500.1"/>
</dbReference>
<dbReference type="Proteomes" id="UP001595548">
    <property type="component" value="Unassembled WGS sequence"/>
</dbReference>
<protein>
    <submittedName>
        <fullName evidence="6">Cold shock and DUF1294 domain-containing protein</fullName>
    </submittedName>
</protein>
<dbReference type="InterPro" id="IPR012340">
    <property type="entry name" value="NA-bd_OB-fold"/>
</dbReference>
<feature type="transmembrane region" description="Helical" evidence="4">
    <location>
        <begin position="176"/>
        <end position="194"/>
    </location>
</feature>
<gene>
    <name evidence="6" type="ORF">ACFOEB_02405</name>
</gene>
<keyword evidence="7" id="KW-1185">Reference proteome</keyword>
<keyword evidence="1" id="KW-0597">Phosphoprotein</keyword>
<dbReference type="InterPro" id="IPR010718">
    <property type="entry name" value="DUF1294"/>
</dbReference>
<dbReference type="Gene3D" id="2.40.50.140">
    <property type="entry name" value="Nucleic acid-binding proteins"/>
    <property type="match status" value="1"/>
</dbReference>
<dbReference type="CDD" id="cd04458">
    <property type="entry name" value="CSP_CDS"/>
    <property type="match status" value="1"/>
</dbReference>
<dbReference type="InterPro" id="IPR002059">
    <property type="entry name" value="CSP_DNA-bd"/>
</dbReference>
<proteinExistence type="predicted"/>
<dbReference type="SMART" id="SM00357">
    <property type="entry name" value="CSP"/>
    <property type="match status" value="1"/>
</dbReference>
<evidence type="ECO:0000256" key="2">
    <source>
        <dbReference type="RuleBase" id="RU000408"/>
    </source>
</evidence>
<evidence type="ECO:0000256" key="4">
    <source>
        <dbReference type="SAM" id="Phobius"/>
    </source>
</evidence>
<dbReference type="Pfam" id="PF06961">
    <property type="entry name" value="DUF1294"/>
    <property type="match status" value="1"/>
</dbReference>
<comment type="subcellular location">
    <subcellularLocation>
        <location evidence="2">Cytoplasm</location>
    </subcellularLocation>
</comment>
<keyword evidence="4" id="KW-1133">Transmembrane helix</keyword>
<name>A0ABV7HJI5_9GAMM</name>
<evidence type="ECO:0000259" key="5">
    <source>
        <dbReference type="PROSITE" id="PS51857"/>
    </source>
</evidence>
<sequence length="212" mass="23859">MKNIQPSSKGVITKWNDDKGFGFIAPESGGREVFFHISSFKNRGARPSLGLKVTFEPQSDTQGRSRAGKVQPLRPKRDKNNAGHAVNAFFTSALFLIIVAALVGLGFMPKLILWLYLGTSLLTYIMYAWDKSAARHDRRRTPEATLHWFALLGGWPGALFAQQHLRHKSKKQPFRVFFWLTVALNICALCYLLTPHGGWLLRDINQLFGGFA</sequence>
<accession>A0ABV7HJI5</accession>
<evidence type="ECO:0000256" key="3">
    <source>
        <dbReference type="SAM" id="MobiDB-lite"/>
    </source>
</evidence>
<comment type="caution">
    <text evidence="6">The sequence shown here is derived from an EMBL/GenBank/DDBJ whole genome shotgun (WGS) entry which is preliminary data.</text>
</comment>
<feature type="transmembrane region" description="Helical" evidence="4">
    <location>
        <begin position="111"/>
        <end position="129"/>
    </location>
</feature>
<dbReference type="PROSITE" id="PS51857">
    <property type="entry name" value="CSD_2"/>
    <property type="match status" value="1"/>
</dbReference>
<keyword evidence="4" id="KW-0812">Transmembrane</keyword>
<feature type="transmembrane region" description="Helical" evidence="4">
    <location>
        <begin position="84"/>
        <end position="105"/>
    </location>
</feature>
<feature type="region of interest" description="Disordered" evidence="3">
    <location>
        <begin position="57"/>
        <end position="79"/>
    </location>
</feature>
<dbReference type="InterPro" id="IPR052069">
    <property type="entry name" value="Ca-reg_mRNA-binding_domain"/>
</dbReference>
<feature type="domain" description="CSD" evidence="5">
    <location>
        <begin position="7"/>
        <end position="72"/>
    </location>
</feature>
<dbReference type="PROSITE" id="PS00352">
    <property type="entry name" value="CSD_1"/>
    <property type="match status" value="1"/>
</dbReference>
<organism evidence="6 7">
    <name type="scientific">Gilvimarinus japonicus</name>
    <dbReference type="NCBI Taxonomy" id="1796469"/>
    <lineage>
        <taxon>Bacteria</taxon>
        <taxon>Pseudomonadati</taxon>
        <taxon>Pseudomonadota</taxon>
        <taxon>Gammaproteobacteria</taxon>
        <taxon>Cellvibrionales</taxon>
        <taxon>Cellvibrionaceae</taxon>
        <taxon>Gilvimarinus</taxon>
    </lineage>
</organism>
<evidence type="ECO:0000313" key="6">
    <source>
        <dbReference type="EMBL" id="MFC3154038.1"/>
    </source>
</evidence>
<evidence type="ECO:0000313" key="7">
    <source>
        <dbReference type="Proteomes" id="UP001595548"/>
    </source>
</evidence>
<dbReference type="PANTHER" id="PTHR12962:SF1">
    <property type="entry name" value="COLD SHOCK DOMAIN-CONTAINING PROTEIN CG9705"/>
    <property type="match status" value="1"/>
</dbReference>
<evidence type="ECO:0000256" key="1">
    <source>
        <dbReference type="ARBA" id="ARBA00022553"/>
    </source>
</evidence>
<dbReference type="SUPFAM" id="SSF50249">
    <property type="entry name" value="Nucleic acid-binding proteins"/>
    <property type="match status" value="1"/>
</dbReference>
<keyword evidence="4" id="KW-0472">Membrane</keyword>
<reference evidence="7" key="1">
    <citation type="journal article" date="2019" name="Int. J. Syst. Evol. Microbiol.">
        <title>The Global Catalogue of Microorganisms (GCM) 10K type strain sequencing project: providing services to taxonomists for standard genome sequencing and annotation.</title>
        <authorList>
            <consortium name="The Broad Institute Genomics Platform"/>
            <consortium name="The Broad Institute Genome Sequencing Center for Infectious Disease"/>
            <person name="Wu L."/>
            <person name="Ma J."/>
        </authorList>
    </citation>
    <scope>NUCLEOTIDE SEQUENCE [LARGE SCALE GENOMIC DNA]</scope>
    <source>
        <strain evidence="7">KCTC 52141</strain>
    </source>
</reference>